<accession>A0A2K3LRM8</accession>
<comment type="caution">
    <text evidence="1">The sequence shown here is derived from an EMBL/GenBank/DDBJ whole genome shotgun (WGS) entry which is preliminary data.</text>
</comment>
<evidence type="ECO:0000313" key="1">
    <source>
        <dbReference type="EMBL" id="PNX81196.1"/>
    </source>
</evidence>
<reference evidence="1 2" key="1">
    <citation type="journal article" date="2014" name="Am. J. Bot.">
        <title>Genome assembly and annotation for red clover (Trifolium pratense; Fabaceae).</title>
        <authorList>
            <person name="Istvanek J."/>
            <person name="Jaros M."/>
            <person name="Krenek A."/>
            <person name="Repkova J."/>
        </authorList>
    </citation>
    <scope>NUCLEOTIDE SEQUENCE [LARGE SCALE GENOMIC DNA]</scope>
    <source>
        <strain evidence="2">cv. Tatra</strain>
        <tissue evidence="1">Young leaves</tissue>
    </source>
</reference>
<gene>
    <name evidence="1" type="ORF">L195_g037213</name>
</gene>
<protein>
    <submittedName>
        <fullName evidence="1">Uncharacterized protein</fullName>
    </submittedName>
</protein>
<evidence type="ECO:0000313" key="2">
    <source>
        <dbReference type="Proteomes" id="UP000236291"/>
    </source>
</evidence>
<organism evidence="1 2">
    <name type="scientific">Trifolium pratense</name>
    <name type="common">Red clover</name>
    <dbReference type="NCBI Taxonomy" id="57577"/>
    <lineage>
        <taxon>Eukaryota</taxon>
        <taxon>Viridiplantae</taxon>
        <taxon>Streptophyta</taxon>
        <taxon>Embryophyta</taxon>
        <taxon>Tracheophyta</taxon>
        <taxon>Spermatophyta</taxon>
        <taxon>Magnoliopsida</taxon>
        <taxon>eudicotyledons</taxon>
        <taxon>Gunneridae</taxon>
        <taxon>Pentapetalae</taxon>
        <taxon>rosids</taxon>
        <taxon>fabids</taxon>
        <taxon>Fabales</taxon>
        <taxon>Fabaceae</taxon>
        <taxon>Papilionoideae</taxon>
        <taxon>50 kb inversion clade</taxon>
        <taxon>NPAAA clade</taxon>
        <taxon>Hologalegina</taxon>
        <taxon>IRL clade</taxon>
        <taxon>Trifolieae</taxon>
        <taxon>Trifolium</taxon>
    </lineage>
</organism>
<reference evidence="1 2" key="2">
    <citation type="journal article" date="2017" name="Front. Plant Sci.">
        <title>Gene Classification and Mining of Molecular Markers Useful in Red Clover (Trifolium pratense) Breeding.</title>
        <authorList>
            <person name="Istvanek J."/>
            <person name="Dluhosova J."/>
            <person name="Dluhos P."/>
            <person name="Patkova L."/>
            <person name="Nedelnik J."/>
            <person name="Repkova J."/>
        </authorList>
    </citation>
    <scope>NUCLEOTIDE SEQUENCE [LARGE SCALE GENOMIC DNA]</scope>
    <source>
        <strain evidence="2">cv. Tatra</strain>
        <tissue evidence="1">Young leaves</tissue>
    </source>
</reference>
<dbReference type="Proteomes" id="UP000236291">
    <property type="component" value="Unassembled WGS sequence"/>
</dbReference>
<name>A0A2K3LRM8_TRIPR</name>
<dbReference type="AlphaFoldDB" id="A0A2K3LRM8"/>
<sequence>MASYVGRLYFHSLLEPSNQCRYRLFATLMANTKATRIKSTTTEHRLTIQYLEDRSHPILTPIHEDILDFATILQESDHFAFALLQAQIHSGYTSNNFYLHLSIFHKPQLLRSITNYKFIWINRCKSFRIRCKKIL</sequence>
<dbReference type="EMBL" id="ASHM01039432">
    <property type="protein sequence ID" value="PNX81196.1"/>
    <property type="molecule type" value="Genomic_DNA"/>
</dbReference>
<proteinExistence type="predicted"/>